<sequence>MCAALTCLALPCLALPCLALPLKCDELYGLRRRRQQLKEARREEKRGRKMASGSSKHHEAGRIQSASNGGRDNGGTGFSLQQLLLSAVALVLIPSILFAFHNLNATQTALQSPSAMMSKRSVAPATIATAAAKLQFAVQLSPTYENVDGTEYVWQIPSFSDPSKKVRGIVFFAHGCYGRSTFFWDTHPNCENCTGMPEERLLTLNSLSRGYAVIAVSSTAECWKASVDVPKVVTVLKSWTARYRLEHLPVVALGASSGGYFVSILAAQYKFQSLVIQISYLGKVDGMVIDSTYPPTLFVYMPKDTRLALRIKDSRNLLRSKGVETDEVLCTELKVTPHFFSNKIPAINDDVSEKLVAVFKDYGLLNHAGYMKLDGRSSGWIGPVRKRNVLPFAMRRKLERHLEEELNLAYAFHEMTSVPAEAILDWFDAHSHTSSLIESS</sequence>
<dbReference type="AlphaFoldDB" id="A0A176WHQ0"/>
<keyword evidence="4" id="KW-1185">Reference proteome</keyword>
<keyword evidence="2" id="KW-0732">Signal</keyword>
<protein>
    <recommendedName>
        <fullName evidence="5">Alpha/beta hydrolase fold-3 domain-containing protein</fullName>
    </recommendedName>
</protein>
<dbReference type="InterPro" id="IPR029058">
    <property type="entry name" value="AB_hydrolase_fold"/>
</dbReference>
<gene>
    <name evidence="3" type="ORF">AXG93_3228s1260</name>
</gene>
<feature type="chain" id="PRO_5008052535" description="Alpha/beta hydrolase fold-3 domain-containing protein" evidence="2">
    <location>
        <begin position="20"/>
        <end position="440"/>
    </location>
</feature>
<name>A0A176WHQ0_MARPO</name>
<evidence type="ECO:0000256" key="2">
    <source>
        <dbReference type="SAM" id="SignalP"/>
    </source>
</evidence>
<organism evidence="3 4">
    <name type="scientific">Marchantia polymorpha subsp. ruderalis</name>
    <dbReference type="NCBI Taxonomy" id="1480154"/>
    <lineage>
        <taxon>Eukaryota</taxon>
        <taxon>Viridiplantae</taxon>
        <taxon>Streptophyta</taxon>
        <taxon>Embryophyta</taxon>
        <taxon>Marchantiophyta</taxon>
        <taxon>Marchantiopsida</taxon>
        <taxon>Marchantiidae</taxon>
        <taxon>Marchantiales</taxon>
        <taxon>Marchantiaceae</taxon>
        <taxon>Marchantia</taxon>
    </lineage>
</organism>
<comment type="caution">
    <text evidence="3">The sequence shown here is derived from an EMBL/GenBank/DDBJ whole genome shotgun (WGS) entry which is preliminary data.</text>
</comment>
<feature type="region of interest" description="Disordered" evidence="1">
    <location>
        <begin position="38"/>
        <end position="71"/>
    </location>
</feature>
<feature type="signal peptide" evidence="2">
    <location>
        <begin position="1"/>
        <end position="19"/>
    </location>
</feature>
<dbReference type="Proteomes" id="UP000077202">
    <property type="component" value="Unassembled WGS sequence"/>
</dbReference>
<evidence type="ECO:0000256" key="1">
    <source>
        <dbReference type="SAM" id="MobiDB-lite"/>
    </source>
</evidence>
<evidence type="ECO:0000313" key="4">
    <source>
        <dbReference type="Proteomes" id="UP000077202"/>
    </source>
</evidence>
<accession>A0A176WHQ0</accession>
<dbReference type="Gene3D" id="3.40.50.1820">
    <property type="entry name" value="alpha/beta hydrolase"/>
    <property type="match status" value="1"/>
</dbReference>
<dbReference type="SUPFAM" id="SSF53474">
    <property type="entry name" value="alpha/beta-Hydrolases"/>
    <property type="match status" value="1"/>
</dbReference>
<evidence type="ECO:0008006" key="5">
    <source>
        <dbReference type="Google" id="ProtNLM"/>
    </source>
</evidence>
<proteinExistence type="predicted"/>
<dbReference type="PANTHER" id="PTHR35128">
    <property type="entry name" value="SECRETION-REGULATING GUANINE NUCLEOTIDE EXCHANGE FACTOR"/>
    <property type="match status" value="1"/>
</dbReference>
<evidence type="ECO:0000313" key="3">
    <source>
        <dbReference type="EMBL" id="OAE32609.1"/>
    </source>
</evidence>
<dbReference type="PANTHER" id="PTHR35128:SF1">
    <property type="entry name" value="SECRETION-REGULATING GUANINE NUCLEOTIDE EXCHANGE FACTOR"/>
    <property type="match status" value="1"/>
</dbReference>
<reference evidence="3" key="1">
    <citation type="submission" date="2016-03" db="EMBL/GenBank/DDBJ databases">
        <title>Mechanisms controlling the formation of the plant cell surface in tip-growing cells are functionally conserved among land plants.</title>
        <authorList>
            <person name="Honkanen S."/>
            <person name="Jones V.A."/>
            <person name="Morieri G."/>
            <person name="Champion C."/>
            <person name="Hetherington A.J."/>
            <person name="Kelly S."/>
            <person name="Saint-Marcoux D."/>
            <person name="Proust H."/>
            <person name="Prescott H."/>
            <person name="Dolan L."/>
        </authorList>
    </citation>
    <scope>NUCLEOTIDE SEQUENCE [LARGE SCALE GENOMIC DNA]</scope>
    <source>
        <tissue evidence="3">Whole gametophyte</tissue>
    </source>
</reference>
<dbReference type="EMBL" id="LVLJ01000781">
    <property type="protein sequence ID" value="OAE32609.1"/>
    <property type="molecule type" value="Genomic_DNA"/>
</dbReference>